<accession>A0ABW5XJI4</accession>
<organism evidence="1 2">
    <name type="scientific">Populibacterium corticicola</name>
    <dbReference type="NCBI Taxonomy" id="1812826"/>
    <lineage>
        <taxon>Bacteria</taxon>
        <taxon>Bacillati</taxon>
        <taxon>Actinomycetota</taxon>
        <taxon>Actinomycetes</taxon>
        <taxon>Micrococcales</taxon>
        <taxon>Jonesiaceae</taxon>
        <taxon>Populibacterium</taxon>
    </lineage>
</organism>
<protein>
    <submittedName>
        <fullName evidence="1">Uncharacterized protein</fullName>
    </submittedName>
</protein>
<dbReference type="EMBL" id="JBHUOP010000004">
    <property type="protein sequence ID" value="MFD2841033.1"/>
    <property type="molecule type" value="Genomic_DNA"/>
</dbReference>
<proteinExistence type="predicted"/>
<name>A0ABW5XJI4_9MICO</name>
<gene>
    <name evidence="1" type="ORF">ACFSYH_10685</name>
</gene>
<comment type="caution">
    <text evidence="1">The sequence shown here is derived from an EMBL/GenBank/DDBJ whole genome shotgun (WGS) entry which is preliminary data.</text>
</comment>
<keyword evidence="2" id="KW-1185">Reference proteome</keyword>
<reference evidence="2" key="1">
    <citation type="journal article" date="2019" name="Int. J. Syst. Evol. Microbiol.">
        <title>The Global Catalogue of Microorganisms (GCM) 10K type strain sequencing project: providing services to taxonomists for standard genome sequencing and annotation.</title>
        <authorList>
            <consortium name="The Broad Institute Genomics Platform"/>
            <consortium name="The Broad Institute Genome Sequencing Center for Infectious Disease"/>
            <person name="Wu L."/>
            <person name="Ma J."/>
        </authorList>
    </citation>
    <scope>NUCLEOTIDE SEQUENCE [LARGE SCALE GENOMIC DNA]</scope>
    <source>
        <strain evidence="2">KCTC 33576</strain>
    </source>
</reference>
<evidence type="ECO:0000313" key="1">
    <source>
        <dbReference type="EMBL" id="MFD2841033.1"/>
    </source>
</evidence>
<evidence type="ECO:0000313" key="2">
    <source>
        <dbReference type="Proteomes" id="UP001597391"/>
    </source>
</evidence>
<dbReference type="Proteomes" id="UP001597391">
    <property type="component" value="Unassembled WGS sequence"/>
</dbReference>
<sequence>MALGNGSLVAGALAPVEDLLNGVSYEEIDRRAGDLLNFEPDSPEEAEEDLFDFEVTDELRALAAGYEDLGDTIRQGYLPASLVLDLLYGEEDETEK</sequence>
<dbReference type="RefSeq" id="WP_377466957.1">
    <property type="nucleotide sequence ID" value="NZ_JBHUOP010000004.1"/>
</dbReference>